<dbReference type="PANTHER" id="PTHR47842">
    <property type="entry name" value="EXPRESSED PROTEIN"/>
    <property type="match status" value="1"/>
</dbReference>
<feature type="region of interest" description="Disordered" evidence="2">
    <location>
        <begin position="364"/>
        <end position="581"/>
    </location>
</feature>
<dbReference type="PANTHER" id="PTHR47842:SF3">
    <property type="entry name" value="DUF676 DOMAIN-CONTAINING PROTEIN"/>
    <property type="match status" value="1"/>
</dbReference>
<feature type="compositionally biased region" description="Pro residues" evidence="2">
    <location>
        <begin position="16"/>
        <end position="26"/>
    </location>
</feature>
<name>A0A0M9VT67_ESCWE</name>
<evidence type="ECO:0000313" key="5">
    <source>
        <dbReference type="Proteomes" id="UP000053831"/>
    </source>
</evidence>
<feature type="compositionally biased region" description="Basic residues" evidence="2">
    <location>
        <begin position="570"/>
        <end position="581"/>
    </location>
</feature>
<feature type="compositionally biased region" description="Low complexity" evidence="2">
    <location>
        <begin position="65"/>
        <end position="89"/>
    </location>
</feature>
<dbReference type="Gene3D" id="3.40.50.1820">
    <property type="entry name" value="alpha/beta hydrolase"/>
    <property type="match status" value="1"/>
</dbReference>
<proteinExistence type="inferred from homology"/>
<organism evidence="4 5">
    <name type="scientific">Escovopsis weberi</name>
    <dbReference type="NCBI Taxonomy" id="150374"/>
    <lineage>
        <taxon>Eukaryota</taxon>
        <taxon>Fungi</taxon>
        <taxon>Dikarya</taxon>
        <taxon>Ascomycota</taxon>
        <taxon>Pezizomycotina</taxon>
        <taxon>Sordariomycetes</taxon>
        <taxon>Hypocreomycetidae</taxon>
        <taxon>Hypocreales</taxon>
        <taxon>Hypocreaceae</taxon>
        <taxon>Escovopsis</taxon>
    </lineage>
</organism>
<feature type="compositionally biased region" description="Polar residues" evidence="2">
    <location>
        <begin position="405"/>
        <end position="415"/>
    </location>
</feature>
<feature type="compositionally biased region" description="Pro residues" evidence="2">
    <location>
        <begin position="464"/>
        <end position="474"/>
    </location>
</feature>
<sequence length="648" mass="70848">MADIKNARLDELAPLAEPPLDPPPPYEELESTGPSTTNGLHHEHPLIVDDSLGSSNIIQPPSPDPSLLSSKRAAARHLASSSSQSIAPAPRSPSDPRRTLLLVYIHGFYGNDQSFRAFPAHVHHHLSASPALSRSHVVHSKVYPRYKTYKAVDVARDNFSAWLAPHESPTTDVVLLGHSMGGLLAAEVVLKPSEILSPRPFKHRILGTVSLDAPFLGLHPGIVVSGISSLFRPGALTPNDHPDADASTSTSTSTPNADVEPEVVVAAGPADPNFDPPFFNDTPFRERPFLDRVVNFASKHSGEGLLHALGNHFTDHLAFGGCLADYRGLLSRYNRLRALEDVDVAPRNPSAARVRFVNYYTLCPGRPKPSKAPPGEEEEIPSPHQEDLPASHGDGTAETEAGTGQVETRPSSALSLQDLEPSPIKDEHPSAAPESTSHREEKQEHIPEPGNPADGASDAGSLPLPLPTPPPSKPEPPDFSQYTDKEARKQAEREFARLEKAYARDLRSHEKTLRERQKLADKQRRQLDKRAEKELKEQRKQADKGFKDERKQARQLEKHAAKEARERAQQARKHPHHGDKKLRKFCTTPRKVDGAADPAWVAVFMDGVDEVGAHCGLFAAGAHYDDFVRDVGDRIVGWVEHGGQGAQA</sequence>
<dbReference type="InterPro" id="IPR029058">
    <property type="entry name" value="AB_hydrolase_fold"/>
</dbReference>
<keyword evidence="5" id="KW-1185">Reference proteome</keyword>
<dbReference type="InterPro" id="IPR007751">
    <property type="entry name" value="DUF676_lipase-like"/>
</dbReference>
<evidence type="ECO:0000313" key="4">
    <source>
        <dbReference type="EMBL" id="KOS18459.1"/>
    </source>
</evidence>
<protein>
    <recommendedName>
        <fullName evidence="3">DUF676 domain-containing protein</fullName>
    </recommendedName>
</protein>
<feature type="region of interest" description="Disordered" evidence="2">
    <location>
        <begin position="237"/>
        <end position="258"/>
    </location>
</feature>
<comment type="similarity">
    <text evidence="1">Belongs to the putative lipase ROG1 family.</text>
</comment>
<comment type="caution">
    <text evidence="4">The sequence shown here is derived from an EMBL/GenBank/DDBJ whole genome shotgun (WGS) entry which is preliminary data.</text>
</comment>
<feature type="compositionally biased region" description="Basic and acidic residues" evidence="2">
    <location>
        <begin position="483"/>
        <end position="569"/>
    </location>
</feature>
<dbReference type="EMBL" id="LGSR01000020">
    <property type="protein sequence ID" value="KOS18459.1"/>
    <property type="molecule type" value="Genomic_DNA"/>
</dbReference>
<evidence type="ECO:0000259" key="3">
    <source>
        <dbReference type="Pfam" id="PF05057"/>
    </source>
</evidence>
<dbReference type="OrthoDB" id="3248508at2759"/>
<dbReference type="SUPFAM" id="SSF53474">
    <property type="entry name" value="alpha/beta-Hydrolases"/>
    <property type="match status" value="1"/>
</dbReference>
<dbReference type="STRING" id="150374.A0A0M9VT67"/>
<dbReference type="AlphaFoldDB" id="A0A0M9VT67"/>
<reference evidence="4 5" key="1">
    <citation type="submission" date="2015-07" db="EMBL/GenBank/DDBJ databases">
        <title>The genome of the fungus Escovopsis weberi, a specialized disease agent of ant agriculture.</title>
        <authorList>
            <person name="de Man T.J."/>
            <person name="Stajich J.E."/>
            <person name="Kubicek C.P."/>
            <person name="Chenthamara K."/>
            <person name="Atanasova L."/>
            <person name="Druzhinina I.S."/>
            <person name="Birnbaum S."/>
            <person name="Barribeau S.M."/>
            <person name="Teiling C."/>
            <person name="Suen G."/>
            <person name="Currie C."/>
            <person name="Gerardo N.M."/>
        </authorList>
    </citation>
    <scope>NUCLEOTIDE SEQUENCE [LARGE SCALE GENOMIC DNA]</scope>
</reference>
<feature type="region of interest" description="Disordered" evidence="2">
    <location>
        <begin position="1"/>
        <end position="94"/>
    </location>
</feature>
<feature type="compositionally biased region" description="Low complexity" evidence="2">
    <location>
        <begin position="247"/>
        <end position="258"/>
    </location>
</feature>
<feature type="domain" description="DUF676" evidence="3">
    <location>
        <begin position="101"/>
        <end position="218"/>
    </location>
</feature>
<dbReference type="Proteomes" id="UP000053831">
    <property type="component" value="Unassembled WGS sequence"/>
</dbReference>
<gene>
    <name evidence="4" type="ORF">ESCO_000497</name>
</gene>
<accession>A0A0M9VT67</accession>
<feature type="compositionally biased region" description="Basic and acidic residues" evidence="2">
    <location>
        <begin position="1"/>
        <end position="11"/>
    </location>
</feature>
<feature type="compositionally biased region" description="Basic and acidic residues" evidence="2">
    <location>
        <begin position="436"/>
        <end position="447"/>
    </location>
</feature>
<dbReference type="Pfam" id="PF05057">
    <property type="entry name" value="DUF676"/>
    <property type="match status" value="1"/>
</dbReference>
<evidence type="ECO:0000256" key="2">
    <source>
        <dbReference type="SAM" id="MobiDB-lite"/>
    </source>
</evidence>
<evidence type="ECO:0000256" key="1">
    <source>
        <dbReference type="ARBA" id="ARBA00007920"/>
    </source>
</evidence>